<evidence type="ECO:0000313" key="3">
    <source>
        <dbReference type="Proteomes" id="UP001054837"/>
    </source>
</evidence>
<name>A0AAV4M8Z1_9ARAC</name>
<reference evidence="2 3" key="1">
    <citation type="submission" date="2021-06" db="EMBL/GenBank/DDBJ databases">
        <title>Caerostris darwini draft genome.</title>
        <authorList>
            <person name="Kono N."/>
            <person name="Arakawa K."/>
        </authorList>
    </citation>
    <scope>NUCLEOTIDE SEQUENCE [LARGE SCALE GENOMIC DNA]</scope>
</reference>
<feature type="compositionally biased region" description="Basic residues" evidence="1">
    <location>
        <begin position="54"/>
        <end position="66"/>
    </location>
</feature>
<keyword evidence="3" id="KW-1185">Reference proteome</keyword>
<dbReference type="EMBL" id="BPLQ01000204">
    <property type="protein sequence ID" value="GIX68829.1"/>
    <property type="molecule type" value="Genomic_DNA"/>
</dbReference>
<proteinExistence type="predicted"/>
<gene>
    <name evidence="2" type="ORF">CDAR_122471</name>
</gene>
<sequence length="66" mass="7155">MTVCRAYGITENYSLSNKYPDRYGAASSAVRGRGQERKGAMRSALGSATECRVRGRPTVKKRAGLS</sequence>
<evidence type="ECO:0000256" key="1">
    <source>
        <dbReference type="SAM" id="MobiDB-lite"/>
    </source>
</evidence>
<dbReference type="Proteomes" id="UP001054837">
    <property type="component" value="Unassembled WGS sequence"/>
</dbReference>
<comment type="caution">
    <text evidence="2">The sequence shown here is derived from an EMBL/GenBank/DDBJ whole genome shotgun (WGS) entry which is preliminary data.</text>
</comment>
<evidence type="ECO:0000313" key="2">
    <source>
        <dbReference type="EMBL" id="GIX68829.1"/>
    </source>
</evidence>
<feature type="region of interest" description="Disordered" evidence="1">
    <location>
        <begin position="30"/>
        <end position="66"/>
    </location>
</feature>
<organism evidence="2 3">
    <name type="scientific">Caerostris darwini</name>
    <dbReference type="NCBI Taxonomy" id="1538125"/>
    <lineage>
        <taxon>Eukaryota</taxon>
        <taxon>Metazoa</taxon>
        <taxon>Ecdysozoa</taxon>
        <taxon>Arthropoda</taxon>
        <taxon>Chelicerata</taxon>
        <taxon>Arachnida</taxon>
        <taxon>Araneae</taxon>
        <taxon>Araneomorphae</taxon>
        <taxon>Entelegynae</taxon>
        <taxon>Araneoidea</taxon>
        <taxon>Araneidae</taxon>
        <taxon>Caerostris</taxon>
    </lineage>
</organism>
<dbReference type="AlphaFoldDB" id="A0AAV4M8Z1"/>
<accession>A0AAV4M8Z1</accession>
<protein>
    <submittedName>
        <fullName evidence="2">Uncharacterized protein</fullName>
    </submittedName>
</protein>